<gene>
    <name evidence="2" type="ORF">SCUD_LOCUS4508</name>
</gene>
<reference evidence="4" key="1">
    <citation type="submission" date="2016-06" db="UniProtKB">
        <authorList>
            <consortium name="WormBaseParasite"/>
        </authorList>
    </citation>
    <scope>IDENTIFICATION</scope>
</reference>
<dbReference type="EMBL" id="UZAK01006072">
    <property type="protein sequence ID" value="VDO89380.1"/>
    <property type="molecule type" value="Genomic_DNA"/>
</dbReference>
<evidence type="ECO:0000256" key="1">
    <source>
        <dbReference type="SAM" id="MobiDB-lite"/>
    </source>
</evidence>
<keyword evidence="3" id="KW-1185">Reference proteome</keyword>
<feature type="region of interest" description="Disordered" evidence="1">
    <location>
        <begin position="1"/>
        <end position="23"/>
    </location>
</feature>
<evidence type="ECO:0000313" key="2">
    <source>
        <dbReference type="EMBL" id="VDO89380.1"/>
    </source>
</evidence>
<evidence type="ECO:0000313" key="4">
    <source>
        <dbReference type="WBParaSite" id="SCUD_0000450801-mRNA-1"/>
    </source>
</evidence>
<dbReference type="AlphaFoldDB" id="A0A183JP72"/>
<reference evidence="2 3" key="2">
    <citation type="submission" date="2018-11" db="EMBL/GenBank/DDBJ databases">
        <authorList>
            <consortium name="Pathogen Informatics"/>
        </authorList>
    </citation>
    <scope>NUCLEOTIDE SEQUENCE [LARGE SCALE GENOMIC DNA]</scope>
    <source>
        <strain evidence="2">Dakar</strain>
        <strain evidence="3">Dakar, Senegal</strain>
    </source>
</reference>
<organism evidence="4">
    <name type="scientific">Schistosoma curassoni</name>
    <dbReference type="NCBI Taxonomy" id="6186"/>
    <lineage>
        <taxon>Eukaryota</taxon>
        <taxon>Metazoa</taxon>
        <taxon>Spiralia</taxon>
        <taxon>Lophotrochozoa</taxon>
        <taxon>Platyhelminthes</taxon>
        <taxon>Trematoda</taxon>
        <taxon>Digenea</taxon>
        <taxon>Strigeidida</taxon>
        <taxon>Schistosomatoidea</taxon>
        <taxon>Schistosomatidae</taxon>
        <taxon>Schistosoma</taxon>
    </lineage>
</organism>
<protein>
    <submittedName>
        <fullName evidence="2 4">Uncharacterized protein</fullName>
    </submittedName>
</protein>
<name>A0A183JP72_9TREM</name>
<dbReference type="Proteomes" id="UP000279833">
    <property type="component" value="Unassembled WGS sequence"/>
</dbReference>
<accession>A0A183JP72</accession>
<proteinExistence type="predicted"/>
<evidence type="ECO:0000313" key="3">
    <source>
        <dbReference type="Proteomes" id="UP000279833"/>
    </source>
</evidence>
<dbReference type="WBParaSite" id="SCUD_0000450801-mRNA-1">
    <property type="protein sequence ID" value="SCUD_0000450801-mRNA-1"/>
    <property type="gene ID" value="SCUD_0000450801"/>
</dbReference>
<sequence length="113" mass="12661">MSKSASNESQNHCATKSSSQSTSYRISNVILPDMACPNDSHIFGETSRKSEENTLNESNHDRKSDAVLIDADFFYDPLSSNDISNKFEENISKESNPDAKPRMVVLMMHVFLV</sequence>